<dbReference type="CDD" id="cd07328">
    <property type="entry name" value="M48_Ste24p_like"/>
    <property type="match status" value="1"/>
</dbReference>
<comment type="caution">
    <text evidence="2">The sequence shown here is derived from an EMBL/GenBank/DDBJ whole genome shotgun (WGS) entry which is preliminary data.</text>
</comment>
<evidence type="ECO:0000256" key="1">
    <source>
        <dbReference type="SAM" id="Phobius"/>
    </source>
</evidence>
<dbReference type="Proteomes" id="UP000696294">
    <property type="component" value="Unassembled WGS sequence"/>
</dbReference>
<evidence type="ECO:0000313" key="2">
    <source>
        <dbReference type="EMBL" id="NJP90758.1"/>
    </source>
</evidence>
<dbReference type="RefSeq" id="WP_168010244.1">
    <property type="nucleotide sequence ID" value="NZ_JAATEP010000009.1"/>
</dbReference>
<reference evidence="2 3" key="1">
    <citation type="submission" date="2020-03" db="EMBL/GenBank/DDBJ databases">
        <title>WGS of actinomycetes isolated from Thailand.</title>
        <authorList>
            <person name="Thawai C."/>
        </authorList>
    </citation>
    <scope>NUCLEOTIDE SEQUENCE [LARGE SCALE GENOMIC DNA]</scope>
    <source>
        <strain evidence="2 3">FMUSA5-5</strain>
    </source>
</reference>
<evidence type="ECO:0008006" key="4">
    <source>
        <dbReference type="Google" id="ProtNLM"/>
    </source>
</evidence>
<accession>A0ABX1AYS2</accession>
<sequence length="329" mass="35322">MTRLCALVLALVVHLLTLAFVALGGWIILREPGSILSWLLGGVSLAIGWALRPRLGRLPADADVLDRAAAPELYAVADRVADRVGVKRPSKVAVRDLATRTGYDRIGVARTPVLMVGLPLWLALSPKQRVALLARTYARLPTGDERVVTEALATLECWRDALVGPGAGPLQARSDAQDKIATTNPMAYDAMASPFGVTGLLGRLVGRVLGGPVLLTRYVLTRLARAGESRVQARHRALALRVATEEELAELEALEERGGYVAPMQAAALRGESVSAIRRTVLTKFQLTADGVFPSPPHSELLGNEQSDRIDEELAAHYARAIRGFGLIS</sequence>
<keyword evidence="1" id="KW-0472">Membrane</keyword>
<gene>
    <name evidence="2" type="ORF">HCN51_15055</name>
</gene>
<feature type="transmembrane region" description="Helical" evidence="1">
    <location>
        <begin position="34"/>
        <end position="51"/>
    </location>
</feature>
<protein>
    <recommendedName>
        <fullName evidence="4">Peptidase M48 domain-containing protein</fullName>
    </recommendedName>
</protein>
<evidence type="ECO:0000313" key="3">
    <source>
        <dbReference type="Proteomes" id="UP000696294"/>
    </source>
</evidence>
<keyword evidence="1" id="KW-0812">Transmembrane</keyword>
<dbReference type="EMBL" id="JAATEP010000009">
    <property type="protein sequence ID" value="NJP90758.1"/>
    <property type="molecule type" value="Genomic_DNA"/>
</dbReference>
<keyword evidence="3" id="KW-1185">Reference proteome</keyword>
<organism evidence="2 3">
    <name type="scientific">Nonomuraea composti</name>
    <dbReference type="NCBI Taxonomy" id="2720023"/>
    <lineage>
        <taxon>Bacteria</taxon>
        <taxon>Bacillati</taxon>
        <taxon>Actinomycetota</taxon>
        <taxon>Actinomycetes</taxon>
        <taxon>Streptosporangiales</taxon>
        <taxon>Streptosporangiaceae</taxon>
        <taxon>Nonomuraea</taxon>
    </lineage>
</organism>
<proteinExistence type="predicted"/>
<name>A0ABX1AYS2_9ACTN</name>
<keyword evidence="1" id="KW-1133">Transmembrane helix</keyword>